<evidence type="ECO:0000313" key="1">
    <source>
        <dbReference type="EMBL" id="CAF4710322.1"/>
    </source>
</evidence>
<comment type="caution">
    <text evidence="1">The sequence shown here is derived from an EMBL/GenBank/DDBJ whole genome shotgun (WGS) entry which is preliminary data.</text>
</comment>
<reference evidence="1" key="1">
    <citation type="submission" date="2021-02" db="EMBL/GenBank/DDBJ databases">
        <authorList>
            <person name="Nowell W R."/>
        </authorList>
    </citation>
    <scope>NUCLEOTIDE SEQUENCE</scope>
</reference>
<dbReference type="InterPro" id="IPR009057">
    <property type="entry name" value="Homeodomain-like_sf"/>
</dbReference>
<proteinExistence type="predicted"/>
<dbReference type="Gene3D" id="3.30.420.10">
    <property type="entry name" value="Ribonuclease H-like superfamily/Ribonuclease H"/>
    <property type="match status" value="1"/>
</dbReference>
<dbReference type="AlphaFoldDB" id="A0A821J7U2"/>
<dbReference type="SUPFAM" id="SSF46689">
    <property type="entry name" value="Homeodomain-like"/>
    <property type="match status" value="1"/>
</dbReference>
<organism evidence="1 2">
    <name type="scientific">Rotaria socialis</name>
    <dbReference type="NCBI Taxonomy" id="392032"/>
    <lineage>
        <taxon>Eukaryota</taxon>
        <taxon>Metazoa</taxon>
        <taxon>Spiralia</taxon>
        <taxon>Gnathifera</taxon>
        <taxon>Rotifera</taxon>
        <taxon>Eurotatoria</taxon>
        <taxon>Bdelloidea</taxon>
        <taxon>Philodinida</taxon>
        <taxon>Philodinidae</taxon>
        <taxon>Rotaria</taxon>
    </lineage>
</organism>
<dbReference type="GO" id="GO:0003676">
    <property type="term" value="F:nucleic acid binding"/>
    <property type="evidence" value="ECO:0007669"/>
    <property type="project" value="InterPro"/>
</dbReference>
<sequence>MSSTSNWKNHQISMLHFRNSGIRSVSRIHREINIPLRTIYYNIDKLKEAGENGRPRVVGGIPKKAIGQYIRRNNAIILIEIIDNLSKKYNKSVSIWTISNHLHEFSYKNVLPKSAHMLTPNEKEGRESSFQLFRNTVRRWTKNPNKELKCSPKNCQKAHIWCSNKCEGILDDYLLPAARHQFGQHWRLQQDNDPEHRSNVCKQFIDDDLLQLLDWPSNSPDANPIENI</sequence>
<accession>A0A821J7U2</accession>
<dbReference type="Proteomes" id="UP000663848">
    <property type="component" value="Unassembled WGS sequence"/>
</dbReference>
<name>A0A821J7U2_9BILA</name>
<dbReference type="EMBL" id="CAJOBR010002885">
    <property type="protein sequence ID" value="CAF4710322.1"/>
    <property type="molecule type" value="Genomic_DNA"/>
</dbReference>
<gene>
    <name evidence="1" type="ORF">QYT958_LOCUS18323</name>
</gene>
<evidence type="ECO:0000313" key="2">
    <source>
        <dbReference type="Proteomes" id="UP000663848"/>
    </source>
</evidence>
<dbReference type="InterPro" id="IPR036397">
    <property type="entry name" value="RNaseH_sf"/>
</dbReference>
<protein>
    <submittedName>
        <fullName evidence="1">Uncharacterized protein</fullName>
    </submittedName>
</protein>